<sequence length="44" mass="5196">MSSLAERFAEGIDFEYSLIDRVRVRGHIMNLQDVGMVGEFFRRF</sequence>
<accession>X0V3Z6</accession>
<comment type="caution">
    <text evidence="1">The sequence shown here is derived from an EMBL/GenBank/DDBJ whole genome shotgun (WGS) entry which is preliminary data.</text>
</comment>
<feature type="non-terminal residue" evidence="1">
    <location>
        <position position="44"/>
    </location>
</feature>
<protein>
    <submittedName>
        <fullName evidence="1">Uncharacterized protein</fullName>
    </submittedName>
</protein>
<gene>
    <name evidence="1" type="ORF">S01H1_42356</name>
</gene>
<evidence type="ECO:0000313" key="1">
    <source>
        <dbReference type="EMBL" id="GAG06097.1"/>
    </source>
</evidence>
<organism evidence="1">
    <name type="scientific">marine sediment metagenome</name>
    <dbReference type="NCBI Taxonomy" id="412755"/>
    <lineage>
        <taxon>unclassified sequences</taxon>
        <taxon>metagenomes</taxon>
        <taxon>ecological metagenomes</taxon>
    </lineage>
</organism>
<proteinExistence type="predicted"/>
<reference evidence="1" key="1">
    <citation type="journal article" date="2014" name="Front. Microbiol.">
        <title>High frequency of phylogenetically diverse reductive dehalogenase-homologous genes in deep subseafloor sedimentary metagenomes.</title>
        <authorList>
            <person name="Kawai M."/>
            <person name="Futagami T."/>
            <person name="Toyoda A."/>
            <person name="Takaki Y."/>
            <person name="Nishi S."/>
            <person name="Hori S."/>
            <person name="Arai W."/>
            <person name="Tsubouchi T."/>
            <person name="Morono Y."/>
            <person name="Uchiyama I."/>
            <person name="Ito T."/>
            <person name="Fujiyama A."/>
            <person name="Inagaki F."/>
            <person name="Takami H."/>
        </authorList>
    </citation>
    <scope>NUCLEOTIDE SEQUENCE</scope>
    <source>
        <strain evidence="1">Expedition CK06-06</strain>
    </source>
</reference>
<name>X0V3Z6_9ZZZZ</name>
<dbReference type="EMBL" id="BARS01026929">
    <property type="protein sequence ID" value="GAG06097.1"/>
    <property type="molecule type" value="Genomic_DNA"/>
</dbReference>
<dbReference type="AlphaFoldDB" id="X0V3Z6"/>